<organism evidence="1">
    <name type="scientific">Tanacetum cinerariifolium</name>
    <name type="common">Dalmatian daisy</name>
    <name type="synonym">Chrysanthemum cinerariifolium</name>
    <dbReference type="NCBI Taxonomy" id="118510"/>
    <lineage>
        <taxon>Eukaryota</taxon>
        <taxon>Viridiplantae</taxon>
        <taxon>Streptophyta</taxon>
        <taxon>Embryophyta</taxon>
        <taxon>Tracheophyta</taxon>
        <taxon>Spermatophyta</taxon>
        <taxon>Magnoliopsida</taxon>
        <taxon>eudicotyledons</taxon>
        <taxon>Gunneridae</taxon>
        <taxon>Pentapetalae</taxon>
        <taxon>asterids</taxon>
        <taxon>campanulids</taxon>
        <taxon>Asterales</taxon>
        <taxon>Asteraceae</taxon>
        <taxon>Asteroideae</taxon>
        <taxon>Anthemideae</taxon>
        <taxon>Anthemidinae</taxon>
        <taxon>Tanacetum</taxon>
    </lineage>
</organism>
<dbReference type="EMBL" id="BKCJ011875700">
    <property type="protein sequence ID" value="GFD60282.1"/>
    <property type="molecule type" value="Genomic_DNA"/>
</dbReference>
<comment type="caution">
    <text evidence="1">The sequence shown here is derived from an EMBL/GenBank/DDBJ whole genome shotgun (WGS) entry which is preliminary data.</text>
</comment>
<accession>A0A699XJU1</accession>
<dbReference type="AlphaFoldDB" id="A0A699XJU1"/>
<reference evidence="1" key="1">
    <citation type="journal article" date="2019" name="Sci. Rep.">
        <title>Draft genome of Tanacetum cinerariifolium, the natural source of mosquito coil.</title>
        <authorList>
            <person name="Yamashiro T."/>
            <person name="Shiraishi A."/>
            <person name="Satake H."/>
            <person name="Nakayama K."/>
        </authorList>
    </citation>
    <scope>NUCLEOTIDE SEQUENCE</scope>
</reference>
<feature type="non-terminal residue" evidence="1">
    <location>
        <position position="1"/>
    </location>
</feature>
<feature type="non-terminal residue" evidence="1">
    <location>
        <position position="81"/>
    </location>
</feature>
<gene>
    <name evidence="1" type="ORF">Tci_932251</name>
</gene>
<proteinExistence type="predicted"/>
<protein>
    <submittedName>
        <fullName evidence="1">Uncharacterized protein</fullName>
    </submittedName>
</protein>
<evidence type="ECO:0000313" key="1">
    <source>
        <dbReference type="EMBL" id="GFD60282.1"/>
    </source>
</evidence>
<sequence length="81" mass="8006">VGTHVGAGAAGHIVEQQGPGRGVGQALVVRHDAGLAGLVVGRTGRQDGRNTVEVGAVQQGFGGGCVVAADAVYQWHAASHV</sequence>
<name>A0A699XJU1_TANCI</name>